<proteinExistence type="predicted"/>
<sequence>PKSPASSAIASAPITPLSGPSRSSSRASDFIGNDAMGDIESCCQNTPQEIRKICAFIDNNTQLGNLATKSNPADILSEVKQENGGDFFLFVKSFSDCPLQGARIASSVYL</sequence>
<evidence type="ECO:0000313" key="2">
    <source>
        <dbReference type="EMBL" id="KHJ87142.1"/>
    </source>
</evidence>
<keyword evidence="3" id="KW-1185">Reference proteome</keyword>
<protein>
    <submittedName>
        <fullName evidence="2">Uncharacterized protein</fullName>
    </submittedName>
</protein>
<reference evidence="2 3" key="1">
    <citation type="submission" date="2014-03" db="EMBL/GenBank/DDBJ databases">
        <title>Draft genome of the hookworm Oesophagostomum dentatum.</title>
        <authorList>
            <person name="Mitreva M."/>
        </authorList>
    </citation>
    <scope>NUCLEOTIDE SEQUENCE [LARGE SCALE GENOMIC DNA]</scope>
    <source>
        <strain evidence="2 3">OD-Hann</strain>
    </source>
</reference>
<feature type="region of interest" description="Disordered" evidence="1">
    <location>
        <begin position="1"/>
        <end position="32"/>
    </location>
</feature>
<evidence type="ECO:0000313" key="3">
    <source>
        <dbReference type="Proteomes" id="UP000053660"/>
    </source>
</evidence>
<feature type="compositionally biased region" description="Low complexity" evidence="1">
    <location>
        <begin position="1"/>
        <end position="28"/>
    </location>
</feature>
<dbReference type="Proteomes" id="UP000053660">
    <property type="component" value="Unassembled WGS sequence"/>
</dbReference>
<organism evidence="2 3">
    <name type="scientific">Oesophagostomum dentatum</name>
    <name type="common">Nodular worm</name>
    <dbReference type="NCBI Taxonomy" id="61180"/>
    <lineage>
        <taxon>Eukaryota</taxon>
        <taxon>Metazoa</taxon>
        <taxon>Ecdysozoa</taxon>
        <taxon>Nematoda</taxon>
        <taxon>Chromadorea</taxon>
        <taxon>Rhabditida</taxon>
        <taxon>Rhabditina</taxon>
        <taxon>Rhabditomorpha</taxon>
        <taxon>Strongyloidea</taxon>
        <taxon>Strongylidae</taxon>
        <taxon>Oesophagostomum</taxon>
    </lineage>
</organism>
<dbReference type="EMBL" id="KN558430">
    <property type="protein sequence ID" value="KHJ87142.1"/>
    <property type="molecule type" value="Genomic_DNA"/>
</dbReference>
<name>A0A0B1SUI1_OESDE</name>
<evidence type="ECO:0000256" key="1">
    <source>
        <dbReference type="SAM" id="MobiDB-lite"/>
    </source>
</evidence>
<accession>A0A0B1SUI1</accession>
<dbReference type="AlphaFoldDB" id="A0A0B1SUI1"/>
<feature type="non-terminal residue" evidence="2">
    <location>
        <position position="1"/>
    </location>
</feature>
<gene>
    <name evidence="2" type="ORF">OESDEN_13087</name>
</gene>